<dbReference type="SUPFAM" id="SSF53167">
    <property type="entry name" value="Purine and uridine phosphorylases"/>
    <property type="match status" value="1"/>
</dbReference>
<comment type="pathway">
    <text evidence="1">Quinol/quinone metabolism; menaquinone biosynthesis.</text>
</comment>
<dbReference type="GO" id="GO:0008782">
    <property type="term" value="F:adenosylhomocysteine nucleosidase activity"/>
    <property type="evidence" value="ECO:0007669"/>
    <property type="project" value="TreeGrafter"/>
</dbReference>
<evidence type="ECO:0000313" key="4">
    <source>
        <dbReference type="EMBL" id="OPA77000.1"/>
    </source>
</evidence>
<dbReference type="Proteomes" id="UP000190188">
    <property type="component" value="Unassembled WGS sequence"/>
</dbReference>
<dbReference type="PANTHER" id="PTHR46832">
    <property type="entry name" value="5'-METHYLTHIOADENOSINE/S-ADENOSYLHOMOCYSTEINE NUCLEOSIDASE"/>
    <property type="match status" value="1"/>
</dbReference>
<dbReference type="InterPro" id="IPR035994">
    <property type="entry name" value="Nucleoside_phosphorylase_sf"/>
</dbReference>
<comment type="caution">
    <text evidence="4">The sequence shown here is derived from an EMBL/GenBank/DDBJ whole genome shotgun (WGS) entry which is preliminary data.</text>
</comment>
<sequence>MKTEVNGSEQASKNNRVLIMTSVEAEREAVLRGLNHDDRFDVCVAGVGSVAAAISTTKQLAKASYGLVVNAGIAGGFEGQAEIGSIVVASAILAADLGAETPDGFLSVDELGFGSSRISVEAGLAAQVTEAIRAAGHTVSLGPVITCTTVTGTAATAEALSHRVPGAVAEAMEGYGIGTAAASYGLPVLEIRAISNAVGPRNRAAWRIKEALNALEAASAVFVEVL</sequence>
<dbReference type="EC" id="3.2.2.26" evidence="1 2"/>
<dbReference type="Gene3D" id="3.40.50.1580">
    <property type="entry name" value="Nucleoside phosphorylase domain"/>
    <property type="match status" value="1"/>
</dbReference>
<dbReference type="GO" id="GO:0008930">
    <property type="term" value="F:methylthioadenosine nucleosidase activity"/>
    <property type="evidence" value="ECO:0007669"/>
    <property type="project" value="TreeGrafter"/>
</dbReference>
<organism evidence="4 5">
    <name type="scientific">Paenibacillus selenitireducens</name>
    <dbReference type="NCBI Taxonomy" id="1324314"/>
    <lineage>
        <taxon>Bacteria</taxon>
        <taxon>Bacillati</taxon>
        <taxon>Bacillota</taxon>
        <taxon>Bacilli</taxon>
        <taxon>Bacillales</taxon>
        <taxon>Paenibacillaceae</taxon>
        <taxon>Paenibacillus</taxon>
    </lineage>
</organism>
<protein>
    <recommendedName>
        <fullName evidence="1 2">Futalosine hydrolase</fullName>
        <shortName evidence="1">FL hydrolase</shortName>
        <ecNumber evidence="1 2">3.2.2.26</ecNumber>
    </recommendedName>
    <alternativeName>
        <fullName evidence="1">Futalosine nucleosidase</fullName>
    </alternativeName>
    <alternativeName>
        <fullName evidence="1">Menaquinone biosynthetic enzyme MqnB</fullName>
    </alternativeName>
</protein>
<dbReference type="Pfam" id="PF01048">
    <property type="entry name" value="PNP_UDP_1"/>
    <property type="match status" value="1"/>
</dbReference>
<feature type="domain" description="Nucleoside phosphorylase" evidence="3">
    <location>
        <begin position="42"/>
        <end position="219"/>
    </location>
</feature>
<dbReference type="GO" id="GO:0005829">
    <property type="term" value="C:cytosol"/>
    <property type="evidence" value="ECO:0007669"/>
    <property type="project" value="TreeGrafter"/>
</dbReference>
<dbReference type="PANTHER" id="PTHR46832:SF2">
    <property type="entry name" value="FUTALOSINE HYDROLASE"/>
    <property type="match status" value="1"/>
</dbReference>
<dbReference type="GO" id="GO:0009234">
    <property type="term" value="P:menaquinone biosynthetic process"/>
    <property type="evidence" value="ECO:0007669"/>
    <property type="project" value="UniProtKB-UniRule"/>
</dbReference>
<comment type="similarity">
    <text evidence="1">Belongs to the PNP/UDP phosphorylase family. Futalosine hydrolase subfamily.</text>
</comment>
<dbReference type="InterPro" id="IPR019963">
    <property type="entry name" value="FL_hydrolase_MqnB"/>
</dbReference>
<dbReference type="STRING" id="1324314.BVG16_17135"/>
<dbReference type="CDD" id="cd17766">
    <property type="entry name" value="futalosine_nucleosidase_MqnB"/>
    <property type="match status" value="1"/>
</dbReference>
<dbReference type="EMBL" id="MSZX01000006">
    <property type="protein sequence ID" value="OPA77000.1"/>
    <property type="molecule type" value="Genomic_DNA"/>
</dbReference>
<evidence type="ECO:0000259" key="3">
    <source>
        <dbReference type="Pfam" id="PF01048"/>
    </source>
</evidence>
<evidence type="ECO:0000313" key="5">
    <source>
        <dbReference type="Proteomes" id="UP000190188"/>
    </source>
</evidence>
<evidence type="ECO:0000256" key="2">
    <source>
        <dbReference type="NCBIfam" id="TIGR03664"/>
    </source>
</evidence>
<dbReference type="AlphaFoldDB" id="A0A1T2XAZ2"/>
<dbReference type="OrthoDB" id="9788270at2"/>
<gene>
    <name evidence="1" type="primary">mqnB</name>
    <name evidence="4" type="ORF">BVG16_17135</name>
</gene>
<dbReference type="NCBIfam" id="NF006087">
    <property type="entry name" value="PRK08236.1"/>
    <property type="match status" value="1"/>
</dbReference>
<dbReference type="NCBIfam" id="TIGR03664">
    <property type="entry name" value="fut_nucase"/>
    <property type="match status" value="1"/>
</dbReference>
<comment type="catalytic activity">
    <reaction evidence="1">
        <text>futalosine + H2O = dehypoxanthine futalosine + hypoxanthine</text>
        <dbReference type="Rhea" id="RHEA:25904"/>
        <dbReference type="ChEBI" id="CHEBI:15377"/>
        <dbReference type="ChEBI" id="CHEBI:17368"/>
        <dbReference type="ChEBI" id="CHEBI:58863"/>
        <dbReference type="ChEBI" id="CHEBI:58864"/>
        <dbReference type="EC" id="3.2.2.26"/>
    </reaction>
</comment>
<evidence type="ECO:0000256" key="1">
    <source>
        <dbReference type="HAMAP-Rule" id="MF_00991"/>
    </source>
</evidence>
<dbReference type="GO" id="GO:0019284">
    <property type="term" value="P:L-methionine salvage from S-adenosylmethionine"/>
    <property type="evidence" value="ECO:0007669"/>
    <property type="project" value="TreeGrafter"/>
</dbReference>
<proteinExistence type="inferred from homology"/>
<dbReference type="InterPro" id="IPR000845">
    <property type="entry name" value="Nucleoside_phosphorylase_d"/>
</dbReference>
<dbReference type="UniPathway" id="UPA00079"/>
<keyword evidence="5" id="KW-1185">Reference proteome</keyword>
<accession>A0A1T2XAZ2</accession>
<name>A0A1T2XAZ2_9BACL</name>
<dbReference type="GO" id="GO:0009116">
    <property type="term" value="P:nucleoside metabolic process"/>
    <property type="evidence" value="ECO:0007669"/>
    <property type="project" value="InterPro"/>
</dbReference>
<dbReference type="HAMAP" id="MF_00991">
    <property type="entry name" value="MqnB"/>
    <property type="match status" value="1"/>
</dbReference>
<reference evidence="4 5" key="1">
    <citation type="submission" date="2017-01" db="EMBL/GenBank/DDBJ databases">
        <title>Genome analysis of Paenibacillus selenitrireducens ES3-24.</title>
        <authorList>
            <person name="Xu D."/>
            <person name="Yao R."/>
            <person name="Zheng S."/>
        </authorList>
    </citation>
    <scope>NUCLEOTIDE SEQUENCE [LARGE SCALE GENOMIC DNA]</scope>
    <source>
        <strain evidence="4 5">ES3-24</strain>
    </source>
</reference>
<keyword evidence="1 4" id="KW-0378">Hydrolase</keyword>
<comment type="function">
    <text evidence="1">Catalyzes the hydrolysis of futalosine (FL) to dehypoxanthine futalosine (DHFL) and hypoxanthine, a step in the biosynthesis of menaquinone (MK, vitamin K2).</text>
</comment>
<keyword evidence="1" id="KW-0474">Menaquinone biosynthesis</keyword>